<name>A0ABV1P3F5_9ACTN</name>
<keyword evidence="3" id="KW-1185">Reference proteome</keyword>
<evidence type="ECO:0000313" key="3">
    <source>
        <dbReference type="Proteomes" id="UP001482520"/>
    </source>
</evidence>
<organism evidence="2 3">
    <name type="scientific">Nocardioides kribbensis</name>
    <dbReference type="NCBI Taxonomy" id="305517"/>
    <lineage>
        <taxon>Bacteria</taxon>
        <taxon>Bacillati</taxon>
        <taxon>Actinomycetota</taxon>
        <taxon>Actinomycetes</taxon>
        <taxon>Propionibacteriales</taxon>
        <taxon>Nocardioidaceae</taxon>
        <taxon>Nocardioides</taxon>
    </lineage>
</organism>
<dbReference type="EMBL" id="JBEGDP010000034">
    <property type="protein sequence ID" value="MEQ7849287.1"/>
    <property type="molecule type" value="Genomic_DNA"/>
</dbReference>
<evidence type="ECO:0000313" key="2">
    <source>
        <dbReference type="EMBL" id="MEQ7849287.1"/>
    </source>
</evidence>
<protein>
    <recommendedName>
        <fullName evidence="4">HEAT repeat domain-containing protein</fullName>
    </recommendedName>
</protein>
<reference evidence="2 3" key="1">
    <citation type="submission" date="2024-02" db="EMBL/GenBank/DDBJ databases">
        <title>Full genome sequence of Nocardioides kribbensis.</title>
        <authorList>
            <person name="Poletto B.L."/>
            <person name="Silva G."/>
            <person name="Galante D."/>
            <person name="Campos K.R."/>
            <person name="Santos M.B.N."/>
            <person name="Sacchi C.T."/>
        </authorList>
    </citation>
    <scope>NUCLEOTIDE SEQUENCE [LARGE SCALE GENOMIC DNA]</scope>
    <source>
        <strain evidence="2 3">O4R</strain>
    </source>
</reference>
<accession>A0ABV1P3F5</accession>
<proteinExistence type="predicted"/>
<sequence>MPDDPSSLRSRTFGAWPRSAWLLATSRMLGTDLELASRSAFVERLKGLGLAADLSRVSRWESGQQAVPTKVVLAYEGALGLPSGSILATSRSLLRNSAPTPPPPERATYGEEDKGLQLVQGLLERALAGDALCGGEWLQLTVELARFDYFFLMADSWQVLCGRLVNELSRTMGIDHLRRYEACVTLIGHDIARPHMLHALGSWLTHPDVQLAAPAVSLLREIPEAPAGELVLRLLRSDNPTLREAAVGVAAGKAARGHFDTLSLRKLEKVAARRLDSHETTRAAVDTIDLVAHLPDDGFERVMRGLRDPAKRPRLQLTRDKGLLLPAQHINVLCRTIAGQAQAVTPTARPAEPDALLEKLVKELLFHVHGVRRRMAGRVLALSPYGPAVADACVPLAGGVNEVLAARAWDSLLVLGHGNRRDEVVALAVGEPRSGLQGEALVSVGLGQRHLDEHEAEKLLAVARETPHADVRASAVFALGMAGPGHVADAGRASEESARAARWWTATGPAIYDADSTPGPAVVSAV</sequence>
<gene>
    <name evidence="2" type="ORF">V6R90_18575</name>
</gene>
<evidence type="ECO:0000256" key="1">
    <source>
        <dbReference type="SAM" id="MobiDB-lite"/>
    </source>
</evidence>
<comment type="caution">
    <text evidence="2">The sequence shown here is derived from an EMBL/GenBank/DDBJ whole genome shotgun (WGS) entry which is preliminary data.</text>
</comment>
<dbReference type="Proteomes" id="UP001482520">
    <property type="component" value="Unassembled WGS sequence"/>
</dbReference>
<dbReference type="RefSeq" id="WP_349805587.1">
    <property type="nucleotide sequence ID" value="NZ_JBEGDP010000034.1"/>
</dbReference>
<feature type="region of interest" description="Disordered" evidence="1">
    <location>
        <begin position="92"/>
        <end position="111"/>
    </location>
</feature>
<evidence type="ECO:0008006" key="4">
    <source>
        <dbReference type="Google" id="ProtNLM"/>
    </source>
</evidence>